<dbReference type="Pfam" id="PF11412">
    <property type="entry name" value="DsbD_N"/>
    <property type="match status" value="1"/>
</dbReference>
<organism evidence="3 4">
    <name type="scientific">Fulvimarina manganoxydans</name>
    <dbReference type="NCBI Taxonomy" id="937218"/>
    <lineage>
        <taxon>Bacteria</taxon>
        <taxon>Pseudomonadati</taxon>
        <taxon>Pseudomonadota</taxon>
        <taxon>Alphaproteobacteria</taxon>
        <taxon>Hyphomicrobiales</taxon>
        <taxon>Aurantimonadaceae</taxon>
        <taxon>Fulvimarina</taxon>
    </lineage>
</organism>
<feature type="signal peptide" evidence="1">
    <location>
        <begin position="1"/>
        <end position="36"/>
    </location>
</feature>
<name>A0A1W1ZZV4_9HYPH</name>
<dbReference type="AlphaFoldDB" id="A0A1W1ZZV4"/>
<evidence type="ECO:0000259" key="2">
    <source>
        <dbReference type="Pfam" id="PF11412"/>
    </source>
</evidence>
<reference evidence="3 4" key="1">
    <citation type="submission" date="2017-04" db="EMBL/GenBank/DDBJ databases">
        <authorList>
            <person name="Afonso C.L."/>
            <person name="Miller P.J."/>
            <person name="Scott M.A."/>
            <person name="Spackman E."/>
            <person name="Goraichik I."/>
            <person name="Dimitrov K.M."/>
            <person name="Suarez D.L."/>
            <person name="Swayne D.E."/>
        </authorList>
    </citation>
    <scope>NUCLEOTIDE SEQUENCE [LARGE SCALE GENOMIC DNA]</scope>
    <source>
        <strain evidence="3 4">CGMCC 1.10972</strain>
    </source>
</reference>
<dbReference type="InterPro" id="IPR028250">
    <property type="entry name" value="DsbDN"/>
</dbReference>
<evidence type="ECO:0000313" key="3">
    <source>
        <dbReference type="EMBL" id="SMC53752.1"/>
    </source>
</evidence>
<accession>A0A1W1ZZV4</accession>
<dbReference type="Proteomes" id="UP000192656">
    <property type="component" value="Unassembled WGS sequence"/>
</dbReference>
<dbReference type="OrthoDB" id="9811036at2"/>
<sequence>MLSTFTCRRSRLARARMTRLAAGLLFLFGSSVKSVASERHIEEPAILTLQVDEADGADVVRGTLTVDLRPGWKTYWLDPGASGIPPTIDFSRTGGIASARIETPLPHRFGEDLARANGFKTAVDFPFEIALAEGHASGTPIVADVFIGVCDEICIPIQARLEAAPSKASRAKVTEAFAKLPELADISGVTVALDDEILHVTRTGDDADNLRDLYVMGPKGWYFGEPEAEEASAGTARFTVPIEEAPKDGHLPTVDLLFDDGGRGVQIRQVPVTQDR</sequence>
<dbReference type="RefSeq" id="WP_084409057.1">
    <property type="nucleotide sequence ID" value="NZ_FWXR01000003.1"/>
</dbReference>
<feature type="chain" id="PRO_5012980980" evidence="1">
    <location>
        <begin position="37"/>
        <end position="276"/>
    </location>
</feature>
<dbReference type="STRING" id="937218.SAMN06297251_103241"/>
<gene>
    <name evidence="3" type="ORF">SAMN06297251_103241</name>
</gene>
<dbReference type="EMBL" id="FWXR01000003">
    <property type="protein sequence ID" value="SMC53752.1"/>
    <property type="molecule type" value="Genomic_DNA"/>
</dbReference>
<keyword evidence="1" id="KW-0732">Signal</keyword>
<keyword evidence="4" id="KW-1185">Reference proteome</keyword>
<proteinExistence type="predicted"/>
<evidence type="ECO:0000313" key="4">
    <source>
        <dbReference type="Proteomes" id="UP000192656"/>
    </source>
</evidence>
<feature type="domain" description="Thiol:disulfide interchange protein DsbD N-terminal" evidence="2">
    <location>
        <begin position="58"/>
        <end position="163"/>
    </location>
</feature>
<evidence type="ECO:0000256" key="1">
    <source>
        <dbReference type="SAM" id="SignalP"/>
    </source>
</evidence>
<protein>
    <submittedName>
        <fullName evidence="3">Thiol-disulfide interchange protein, contains DsbC and DsbD domains</fullName>
    </submittedName>
</protein>